<evidence type="ECO:0000256" key="1">
    <source>
        <dbReference type="SAM" id="MobiDB-lite"/>
    </source>
</evidence>
<feature type="compositionally biased region" description="Basic and acidic residues" evidence="1">
    <location>
        <begin position="51"/>
        <end position="63"/>
    </location>
</feature>
<dbReference type="Proteomes" id="UP000029120">
    <property type="component" value="Unassembled WGS sequence"/>
</dbReference>
<evidence type="ECO:0000313" key="2">
    <source>
        <dbReference type="EMBL" id="KFK22823.1"/>
    </source>
</evidence>
<feature type="compositionally biased region" description="Basic and acidic residues" evidence="1">
    <location>
        <begin position="7"/>
        <end position="19"/>
    </location>
</feature>
<organism evidence="2 3">
    <name type="scientific">Arabis alpina</name>
    <name type="common">Alpine rock-cress</name>
    <dbReference type="NCBI Taxonomy" id="50452"/>
    <lineage>
        <taxon>Eukaryota</taxon>
        <taxon>Viridiplantae</taxon>
        <taxon>Streptophyta</taxon>
        <taxon>Embryophyta</taxon>
        <taxon>Tracheophyta</taxon>
        <taxon>Spermatophyta</taxon>
        <taxon>Magnoliopsida</taxon>
        <taxon>eudicotyledons</taxon>
        <taxon>Gunneridae</taxon>
        <taxon>Pentapetalae</taxon>
        <taxon>rosids</taxon>
        <taxon>malvids</taxon>
        <taxon>Brassicales</taxon>
        <taxon>Brassicaceae</taxon>
        <taxon>Arabideae</taxon>
        <taxon>Arabis</taxon>
    </lineage>
</organism>
<evidence type="ECO:0000313" key="3">
    <source>
        <dbReference type="Proteomes" id="UP000029120"/>
    </source>
</evidence>
<gene>
    <name evidence="2" type="ORF">AALP_AAs39395U000100</name>
</gene>
<dbReference type="Gramene" id="KFK22823">
    <property type="protein sequence ID" value="KFK22823"/>
    <property type="gene ID" value="AALP_AAs39395U000100"/>
</dbReference>
<feature type="region of interest" description="Disordered" evidence="1">
    <location>
        <begin position="51"/>
        <end position="124"/>
    </location>
</feature>
<name>A0A087FYX1_ARAAL</name>
<feature type="compositionally biased region" description="Basic and acidic residues" evidence="1">
    <location>
        <begin position="102"/>
        <end position="115"/>
    </location>
</feature>
<accession>A0A087FYX1</accession>
<proteinExistence type="predicted"/>
<reference evidence="3" key="1">
    <citation type="journal article" date="2015" name="Nat. Plants">
        <title>Genome expansion of Arabis alpina linked with retrotransposition and reduced symmetric DNA methylation.</title>
        <authorList>
            <person name="Willing E.M."/>
            <person name="Rawat V."/>
            <person name="Mandakova T."/>
            <person name="Maumus F."/>
            <person name="James G.V."/>
            <person name="Nordstroem K.J."/>
            <person name="Becker C."/>
            <person name="Warthmann N."/>
            <person name="Chica C."/>
            <person name="Szarzynska B."/>
            <person name="Zytnicki M."/>
            <person name="Albani M.C."/>
            <person name="Kiefer C."/>
            <person name="Bergonzi S."/>
            <person name="Castaings L."/>
            <person name="Mateos J.L."/>
            <person name="Berns M.C."/>
            <person name="Bujdoso N."/>
            <person name="Piofczyk T."/>
            <person name="de Lorenzo L."/>
            <person name="Barrero-Sicilia C."/>
            <person name="Mateos I."/>
            <person name="Piednoel M."/>
            <person name="Hagmann J."/>
            <person name="Chen-Min-Tao R."/>
            <person name="Iglesias-Fernandez R."/>
            <person name="Schuster S.C."/>
            <person name="Alonso-Blanco C."/>
            <person name="Roudier F."/>
            <person name="Carbonero P."/>
            <person name="Paz-Ares J."/>
            <person name="Davis S.J."/>
            <person name="Pecinka A."/>
            <person name="Quesneville H."/>
            <person name="Colot V."/>
            <person name="Lysak M.A."/>
            <person name="Weigel D."/>
            <person name="Coupland G."/>
            <person name="Schneeberger K."/>
        </authorList>
    </citation>
    <scope>NUCLEOTIDE SEQUENCE [LARGE SCALE GENOMIC DNA]</scope>
    <source>
        <strain evidence="3">cv. Pajares</strain>
    </source>
</reference>
<keyword evidence="3" id="KW-1185">Reference proteome</keyword>
<feature type="region of interest" description="Disordered" evidence="1">
    <location>
        <begin position="1"/>
        <end position="33"/>
    </location>
</feature>
<protein>
    <submittedName>
        <fullName evidence="2">Uncharacterized protein</fullName>
    </submittedName>
</protein>
<dbReference type="EMBL" id="KL985103">
    <property type="protein sequence ID" value="KFK22823.1"/>
    <property type="molecule type" value="Genomic_DNA"/>
</dbReference>
<dbReference type="AlphaFoldDB" id="A0A087FYX1"/>
<feature type="non-terminal residue" evidence="2">
    <location>
        <position position="124"/>
    </location>
</feature>
<sequence length="124" mass="14341">MVSGEENTSRKDNREREPPIEATAAKTPARDDLTEVKKMLEDFFTEQKKQAKMIEENSKELKALSRRKRERPNTTRLRARVDPQRLDFSAPRTTQDLPPPPLRREMDKSPERVVDVSDGEEPAP</sequence>